<evidence type="ECO:0000256" key="5">
    <source>
        <dbReference type="ARBA" id="ARBA00022597"/>
    </source>
</evidence>
<dbReference type="AlphaFoldDB" id="A0A176Z0B8"/>
<sequence>MHFRLVFVTALISALVGGCGIMPVAGPQSWDITSGQSDFPYALVRLRPETLNVLAAHAPRIAGRIADGRGPQRVVVEIGDILGVTVYETGAGLFVQNDLGVRPGNFFTVPPQSVGPDGNITVPSAGPIPAKGRTTAEIEREIVAALKKRSLEPNAVVTLLEQRSSAFTVLGDVRSAGRYAANAGGEHLLEAIGRAGGLLGAGNESWIVLERNGKKAVAPFGALIDEPANNIYVRPRDMIYVYREPQTFLAFGASGRQGQFPFEAWRVSMSEAIAKATGLSDLSADPACVFLYRGETREVAAQLGVDISRFDGPVIPIIYQADLRDAGGYFLTSRFEMRNKDVIYVSNAAAVESTKFLNFVRTIVATAQDPVTLANSVKALGTGSSTTIVTQPISVGN</sequence>
<proteinExistence type="inferred from homology"/>
<dbReference type="Pfam" id="PF22461">
    <property type="entry name" value="SLBB_2"/>
    <property type="match status" value="1"/>
</dbReference>
<keyword evidence="7" id="KW-0732">Signal</keyword>
<dbReference type="EMBL" id="LUUB01000034">
    <property type="protein sequence ID" value="OAF13674.1"/>
    <property type="molecule type" value="Genomic_DNA"/>
</dbReference>
<dbReference type="GO" id="GO:0015288">
    <property type="term" value="F:porin activity"/>
    <property type="evidence" value="ECO:0007669"/>
    <property type="project" value="UniProtKB-KW"/>
</dbReference>
<comment type="subcellular location">
    <subcellularLocation>
        <location evidence="1">Cell outer membrane</location>
        <topology evidence="1">Multi-pass membrane protein</topology>
    </subcellularLocation>
</comment>
<dbReference type="RefSeq" id="WP_063697978.1">
    <property type="nucleotide sequence ID" value="NZ_LUUB01000034.1"/>
</dbReference>
<evidence type="ECO:0000256" key="6">
    <source>
        <dbReference type="ARBA" id="ARBA00022692"/>
    </source>
</evidence>
<dbReference type="OrthoDB" id="7198507at2"/>
<evidence type="ECO:0000256" key="12">
    <source>
        <dbReference type="ARBA" id="ARBA00023139"/>
    </source>
</evidence>
<keyword evidence="3" id="KW-0813">Transport</keyword>
<dbReference type="Gene3D" id="3.30.1950.10">
    <property type="entry name" value="wza like domain"/>
    <property type="match status" value="1"/>
</dbReference>
<keyword evidence="4" id="KW-1134">Transmembrane beta strand</keyword>
<dbReference type="PANTHER" id="PTHR33619:SF3">
    <property type="entry name" value="POLYSACCHARIDE EXPORT PROTEIN GFCE-RELATED"/>
    <property type="match status" value="1"/>
</dbReference>
<evidence type="ECO:0000256" key="4">
    <source>
        <dbReference type="ARBA" id="ARBA00022452"/>
    </source>
</evidence>
<dbReference type="GO" id="GO:0046930">
    <property type="term" value="C:pore complex"/>
    <property type="evidence" value="ECO:0007669"/>
    <property type="project" value="UniProtKB-KW"/>
</dbReference>
<comment type="caution">
    <text evidence="17">The sequence shown here is derived from an EMBL/GenBank/DDBJ whole genome shotgun (WGS) entry which is preliminary data.</text>
</comment>
<dbReference type="InterPro" id="IPR003715">
    <property type="entry name" value="Poly_export_N"/>
</dbReference>
<keyword evidence="12" id="KW-0564">Palmitate</keyword>
<keyword evidence="8" id="KW-0625">Polysaccharide transport</keyword>
<accession>A0A176Z0B8</accession>
<evidence type="ECO:0000256" key="7">
    <source>
        <dbReference type="ARBA" id="ARBA00022729"/>
    </source>
</evidence>
<gene>
    <name evidence="17" type="ORF">AYJ54_43410</name>
</gene>
<feature type="domain" description="Polysaccharide export protein N-terminal" evidence="15">
    <location>
        <begin position="72"/>
        <end position="159"/>
    </location>
</feature>
<dbReference type="Gene3D" id="3.10.560.10">
    <property type="entry name" value="Outer membrane lipoprotein wza domain like"/>
    <property type="match status" value="2"/>
</dbReference>
<dbReference type="InterPro" id="IPR049712">
    <property type="entry name" value="Poly_export"/>
</dbReference>
<dbReference type="Pfam" id="PF02563">
    <property type="entry name" value="Poly_export"/>
    <property type="match status" value="1"/>
</dbReference>
<keyword evidence="14" id="KW-0449">Lipoprotein</keyword>
<evidence type="ECO:0000256" key="13">
    <source>
        <dbReference type="ARBA" id="ARBA00023237"/>
    </source>
</evidence>
<dbReference type="GO" id="GO:0015159">
    <property type="term" value="F:polysaccharide transmembrane transporter activity"/>
    <property type="evidence" value="ECO:0007669"/>
    <property type="project" value="InterPro"/>
</dbReference>
<evidence type="ECO:0000259" key="15">
    <source>
        <dbReference type="Pfam" id="PF02563"/>
    </source>
</evidence>
<protein>
    <submittedName>
        <fullName evidence="17">Sugar ABC transporter substrate-binding protein</fullName>
    </submittedName>
</protein>
<feature type="domain" description="SLBB" evidence="16">
    <location>
        <begin position="167"/>
        <end position="241"/>
    </location>
</feature>
<dbReference type="Proteomes" id="UP000076959">
    <property type="component" value="Unassembled WGS sequence"/>
</dbReference>
<evidence type="ECO:0000256" key="14">
    <source>
        <dbReference type="ARBA" id="ARBA00023288"/>
    </source>
</evidence>
<keyword evidence="5" id="KW-0762">Sugar transport</keyword>
<keyword evidence="10" id="KW-0626">Porin</keyword>
<dbReference type="GO" id="GO:0006811">
    <property type="term" value="P:monoatomic ion transport"/>
    <property type="evidence" value="ECO:0007669"/>
    <property type="project" value="UniProtKB-KW"/>
</dbReference>
<evidence type="ECO:0000256" key="3">
    <source>
        <dbReference type="ARBA" id="ARBA00022448"/>
    </source>
</evidence>
<keyword evidence="13" id="KW-0998">Cell outer membrane</keyword>
<reference evidence="17 18" key="1">
    <citation type="submission" date="2016-03" db="EMBL/GenBank/DDBJ databases">
        <title>Draft Genome Sequence of the Strain BR 10245 (Bradyrhizobium sp.) isolated from nodules of Centrolobium paraense.</title>
        <authorList>
            <person name="Simoes-Araujo J.L.Sr."/>
            <person name="Barauna A.C."/>
            <person name="Silva K."/>
            <person name="Zilli J.E."/>
        </authorList>
    </citation>
    <scope>NUCLEOTIDE SEQUENCE [LARGE SCALE GENOMIC DNA]</scope>
    <source>
        <strain evidence="17 18">BR 10245</strain>
    </source>
</reference>
<evidence type="ECO:0000259" key="16">
    <source>
        <dbReference type="Pfam" id="PF22461"/>
    </source>
</evidence>
<evidence type="ECO:0000256" key="11">
    <source>
        <dbReference type="ARBA" id="ARBA00023136"/>
    </source>
</evidence>
<evidence type="ECO:0000256" key="8">
    <source>
        <dbReference type="ARBA" id="ARBA00023047"/>
    </source>
</evidence>
<evidence type="ECO:0000313" key="18">
    <source>
        <dbReference type="Proteomes" id="UP000076959"/>
    </source>
</evidence>
<name>A0A176Z0B8_9BRAD</name>
<keyword evidence="6" id="KW-0812">Transmembrane</keyword>
<organism evidence="17 18">
    <name type="scientific">Bradyrhizobium centrolobii</name>
    <dbReference type="NCBI Taxonomy" id="1505087"/>
    <lineage>
        <taxon>Bacteria</taxon>
        <taxon>Pseudomonadati</taxon>
        <taxon>Pseudomonadota</taxon>
        <taxon>Alphaproteobacteria</taxon>
        <taxon>Hyphomicrobiales</taxon>
        <taxon>Nitrobacteraceae</taxon>
        <taxon>Bradyrhizobium</taxon>
    </lineage>
</organism>
<evidence type="ECO:0000256" key="2">
    <source>
        <dbReference type="ARBA" id="ARBA00009450"/>
    </source>
</evidence>
<dbReference type="STRING" id="1505087.AYJ54_43410"/>
<comment type="similarity">
    <text evidence="2">Belongs to the BexD/CtrA/VexA family.</text>
</comment>
<evidence type="ECO:0000313" key="17">
    <source>
        <dbReference type="EMBL" id="OAF13674.1"/>
    </source>
</evidence>
<evidence type="ECO:0000256" key="9">
    <source>
        <dbReference type="ARBA" id="ARBA00023065"/>
    </source>
</evidence>
<keyword evidence="11" id="KW-0472">Membrane</keyword>
<keyword evidence="9" id="KW-0406">Ion transport</keyword>
<dbReference type="InterPro" id="IPR054765">
    <property type="entry name" value="SLBB_dom"/>
</dbReference>
<dbReference type="PANTHER" id="PTHR33619">
    <property type="entry name" value="POLYSACCHARIDE EXPORT PROTEIN GFCE-RELATED"/>
    <property type="match status" value="1"/>
</dbReference>
<evidence type="ECO:0000256" key="1">
    <source>
        <dbReference type="ARBA" id="ARBA00004571"/>
    </source>
</evidence>
<dbReference type="PROSITE" id="PS51257">
    <property type="entry name" value="PROKAR_LIPOPROTEIN"/>
    <property type="match status" value="1"/>
</dbReference>
<evidence type="ECO:0000256" key="10">
    <source>
        <dbReference type="ARBA" id="ARBA00023114"/>
    </source>
</evidence>
<keyword evidence="18" id="KW-1185">Reference proteome</keyword>
<dbReference type="GO" id="GO:0009279">
    <property type="term" value="C:cell outer membrane"/>
    <property type="evidence" value="ECO:0007669"/>
    <property type="project" value="UniProtKB-SubCell"/>
</dbReference>